<dbReference type="PRINTS" id="PR00153">
    <property type="entry name" value="CSAPPISMRASE"/>
</dbReference>
<gene>
    <name evidence="8" type="ORF">SMC5_07290</name>
    <name evidence="7" type="ORF">SMC6_06520</name>
</gene>
<dbReference type="CDD" id="cd00317">
    <property type="entry name" value="cyclophilin"/>
    <property type="match status" value="1"/>
</dbReference>
<keyword evidence="5" id="KW-0472">Membrane</keyword>
<dbReference type="PANTHER" id="PTHR45625:SF4">
    <property type="entry name" value="PEPTIDYLPROLYL ISOMERASE DOMAIN AND WD REPEAT-CONTAINING PROTEIN 1"/>
    <property type="match status" value="1"/>
</dbReference>
<dbReference type="InterPro" id="IPR044666">
    <property type="entry name" value="Cyclophilin_A-like"/>
</dbReference>
<evidence type="ECO:0000256" key="3">
    <source>
        <dbReference type="RuleBase" id="RU363019"/>
    </source>
</evidence>
<dbReference type="Gene3D" id="2.40.100.10">
    <property type="entry name" value="Cyclophilin-like"/>
    <property type="match status" value="1"/>
</dbReference>
<dbReference type="OrthoDB" id="9807797at2"/>
<dbReference type="InterPro" id="IPR029000">
    <property type="entry name" value="Cyclophilin-like_dom_sf"/>
</dbReference>
<keyword evidence="5" id="KW-0812">Transmembrane</keyword>
<protein>
    <recommendedName>
        <fullName evidence="3">Peptidyl-prolyl cis-trans isomerase</fullName>
        <shortName evidence="3">PPIase</shortName>
        <ecNumber evidence="3">5.2.1.8</ecNumber>
    </recommendedName>
</protein>
<comment type="similarity">
    <text evidence="3">Belongs to the cyclophilin-type PPIase family.</text>
</comment>
<dbReference type="EMBL" id="QXIT01000110">
    <property type="protein sequence ID" value="RIE07385.1"/>
    <property type="molecule type" value="Genomic_DNA"/>
</dbReference>
<reference evidence="9 10" key="1">
    <citation type="submission" date="2018-09" db="EMBL/GenBank/DDBJ databases">
        <title>Discovery and Ecogenomic Context for Candidatus Cryosericales, a Global Caldiserica Order Active in Thawing Permafrost.</title>
        <authorList>
            <person name="Martinez M.A."/>
            <person name="Woodcroft B.J."/>
            <person name="Ignacio Espinoza J.C."/>
            <person name="Zayed A."/>
            <person name="Singleton C.M."/>
            <person name="Boyd J."/>
            <person name="Li Y.-F."/>
            <person name="Purvine S."/>
            <person name="Maughan H."/>
            <person name="Hodgkins S.B."/>
            <person name="Anderson D."/>
            <person name="Sederholm M."/>
            <person name="Temperton B."/>
            <person name="Saleska S.R."/>
            <person name="Tyson G.W."/>
            <person name="Rich V.I."/>
        </authorList>
    </citation>
    <scope>NUCLEOTIDE SEQUENCE [LARGE SCALE GENOMIC DNA]</scope>
    <source>
        <strain evidence="8 10">SMC5</strain>
        <strain evidence="7 9">SMC6</strain>
    </source>
</reference>
<organism evidence="8 10">
    <name type="scientific">Candidatus Cryosericum odellii</name>
    <dbReference type="NCBI Taxonomy" id="2290917"/>
    <lineage>
        <taxon>Bacteria</taxon>
        <taxon>Pseudomonadati</taxon>
        <taxon>Caldisericota/Cryosericota group</taxon>
        <taxon>Candidatus Cryosericota</taxon>
        <taxon>Candidatus Cryosericia</taxon>
        <taxon>Candidatus Cryosericales</taxon>
        <taxon>Candidatus Cryosericaceae</taxon>
        <taxon>Candidatus Cryosericum</taxon>
    </lineage>
</organism>
<evidence type="ECO:0000256" key="2">
    <source>
        <dbReference type="ARBA" id="ARBA00023235"/>
    </source>
</evidence>
<keyword evidence="2 3" id="KW-0413">Isomerase</keyword>
<keyword evidence="5" id="KW-1133">Transmembrane helix</keyword>
<evidence type="ECO:0000256" key="4">
    <source>
        <dbReference type="SAM" id="MobiDB-lite"/>
    </source>
</evidence>
<dbReference type="SUPFAM" id="SSF50891">
    <property type="entry name" value="Cyclophilin-like"/>
    <property type="match status" value="1"/>
</dbReference>
<comment type="function">
    <text evidence="3">PPIases accelerate the folding of proteins. It catalyzes the cis-trans isomerization of proline imidic peptide bonds in oligopeptides.</text>
</comment>
<comment type="catalytic activity">
    <reaction evidence="3">
        <text>[protein]-peptidylproline (omega=180) = [protein]-peptidylproline (omega=0)</text>
        <dbReference type="Rhea" id="RHEA:16237"/>
        <dbReference type="Rhea" id="RHEA-COMP:10747"/>
        <dbReference type="Rhea" id="RHEA-COMP:10748"/>
        <dbReference type="ChEBI" id="CHEBI:83833"/>
        <dbReference type="ChEBI" id="CHEBI:83834"/>
        <dbReference type="EC" id="5.2.1.8"/>
    </reaction>
</comment>
<keyword evidence="9" id="KW-1185">Reference proteome</keyword>
<sequence length="223" mass="24006">MSTNKRKATPKLSRTQELQKKYPGHKPIPPSTRTVVITLAATVILSLLLVLPFLKKAQAPQVVGNKYVVLETSMGTIKLELYGDKAPRTVAQFLENVTGGKYDGLTFHRVMKGLLIQGGDPNGNGTGGKEIPFEKTGMSYARGVISMTSSEHGVTQSNMQFFIMQGDTTSLNGDFPAFGKVVEGMDVVDKIANVPVGENPSKPGEMSVPLTKITIIRATEVAN</sequence>
<accession>A0A398D3J0</accession>
<accession>A0A398CXJ9</accession>
<comment type="caution">
    <text evidence="8">The sequence shown here is derived from an EMBL/GenBank/DDBJ whole genome shotgun (WGS) entry which is preliminary data.</text>
</comment>
<dbReference type="GO" id="GO:0003755">
    <property type="term" value="F:peptidyl-prolyl cis-trans isomerase activity"/>
    <property type="evidence" value="ECO:0007669"/>
    <property type="project" value="UniProtKB-UniRule"/>
</dbReference>
<evidence type="ECO:0000259" key="6">
    <source>
        <dbReference type="PROSITE" id="PS50072"/>
    </source>
</evidence>
<dbReference type="Proteomes" id="UP000266260">
    <property type="component" value="Unassembled WGS sequence"/>
</dbReference>
<dbReference type="EC" id="5.2.1.8" evidence="3"/>
<evidence type="ECO:0000313" key="7">
    <source>
        <dbReference type="EMBL" id="RIE07385.1"/>
    </source>
</evidence>
<feature type="domain" description="PPIase cyclophilin-type" evidence="6">
    <location>
        <begin position="71"/>
        <end position="220"/>
    </location>
</feature>
<dbReference type="Pfam" id="PF00160">
    <property type="entry name" value="Pro_isomerase"/>
    <property type="match status" value="1"/>
</dbReference>
<feature type="region of interest" description="Disordered" evidence="4">
    <location>
        <begin position="1"/>
        <end position="26"/>
    </location>
</feature>
<dbReference type="PROSITE" id="PS50072">
    <property type="entry name" value="CSA_PPIASE_2"/>
    <property type="match status" value="1"/>
</dbReference>
<proteinExistence type="inferred from homology"/>
<dbReference type="Proteomes" id="UP000266489">
    <property type="component" value="Unassembled WGS sequence"/>
</dbReference>
<name>A0A398D3J0_9BACT</name>
<dbReference type="PANTHER" id="PTHR45625">
    <property type="entry name" value="PEPTIDYL-PROLYL CIS-TRANS ISOMERASE-RELATED"/>
    <property type="match status" value="1"/>
</dbReference>
<evidence type="ECO:0000256" key="5">
    <source>
        <dbReference type="SAM" id="Phobius"/>
    </source>
</evidence>
<feature type="transmembrane region" description="Helical" evidence="5">
    <location>
        <begin position="35"/>
        <end position="54"/>
    </location>
</feature>
<dbReference type="InterPro" id="IPR002130">
    <property type="entry name" value="Cyclophilin-type_PPIase_dom"/>
</dbReference>
<evidence type="ECO:0000313" key="9">
    <source>
        <dbReference type="Proteomes" id="UP000266260"/>
    </source>
</evidence>
<dbReference type="AlphaFoldDB" id="A0A398D3J0"/>
<evidence type="ECO:0000256" key="1">
    <source>
        <dbReference type="ARBA" id="ARBA00023110"/>
    </source>
</evidence>
<evidence type="ECO:0000313" key="10">
    <source>
        <dbReference type="Proteomes" id="UP000266489"/>
    </source>
</evidence>
<evidence type="ECO:0000313" key="8">
    <source>
        <dbReference type="EMBL" id="RIE09070.1"/>
    </source>
</evidence>
<keyword evidence="1 3" id="KW-0697">Rotamase</keyword>
<dbReference type="EMBL" id="QXIU01000180">
    <property type="protein sequence ID" value="RIE09070.1"/>
    <property type="molecule type" value="Genomic_DNA"/>
</dbReference>